<name>A0A0H4TMN1_9BACT</name>
<evidence type="ECO:0000256" key="4">
    <source>
        <dbReference type="ARBA" id="ARBA00035204"/>
    </source>
</evidence>
<dbReference type="InterPro" id="IPR036049">
    <property type="entry name" value="Ribosomal_uL29_sf"/>
</dbReference>
<dbReference type="SUPFAM" id="SSF46561">
    <property type="entry name" value="Ribosomal protein L29 (L29p)"/>
    <property type="match status" value="1"/>
</dbReference>
<dbReference type="GO" id="GO:0006412">
    <property type="term" value="P:translation"/>
    <property type="evidence" value="ECO:0007669"/>
    <property type="project" value="UniProtKB-UniRule"/>
</dbReference>
<evidence type="ECO:0000256" key="2">
    <source>
        <dbReference type="ARBA" id="ARBA00022980"/>
    </source>
</evidence>
<evidence type="ECO:0000256" key="3">
    <source>
        <dbReference type="ARBA" id="ARBA00023274"/>
    </source>
</evidence>
<dbReference type="Pfam" id="PF00831">
    <property type="entry name" value="Ribosomal_L29"/>
    <property type="match status" value="1"/>
</dbReference>
<keyword evidence="2 5" id="KW-0689">Ribosomal protein</keyword>
<evidence type="ECO:0000313" key="6">
    <source>
        <dbReference type="EMBL" id="AKQ01849.1"/>
    </source>
</evidence>
<dbReference type="GO" id="GO:0005840">
    <property type="term" value="C:ribosome"/>
    <property type="evidence" value="ECO:0007669"/>
    <property type="project" value="UniProtKB-KW"/>
</dbReference>
<dbReference type="EMBL" id="KT006981">
    <property type="protein sequence ID" value="AKQ01849.1"/>
    <property type="molecule type" value="Genomic_DNA"/>
</dbReference>
<evidence type="ECO:0000256" key="5">
    <source>
        <dbReference type="HAMAP-Rule" id="MF_00374"/>
    </source>
</evidence>
<dbReference type="Gene3D" id="1.10.287.310">
    <property type="match status" value="1"/>
</dbReference>
<accession>A0A0H4TMN1</accession>
<comment type="similarity">
    <text evidence="1 5">Belongs to the universal ribosomal protein uL29 family.</text>
</comment>
<keyword evidence="3 5" id="KW-0687">Ribonucleoprotein</keyword>
<reference evidence="6" key="1">
    <citation type="journal article" date="2015" name="ISME J.">
        <title>Aquifer environment selects for microbial species cohorts in sediment and groundwater.</title>
        <authorList>
            <person name="Hug L.A."/>
            <person name="Thomas B.C."/>
            <person name="Brown C.T."/>
            <person name="Frischkorn K.R."/>
            <person name="Williams K.H."/>
            <person name="Tringe S.G."/>
            <person name="Banfield J.F."/>
        </authorList>
    </citation>
    <scope>NUCLEOTIDE SEQUENCE</scope>
</reference>
<gene>
    <name evidence="5" type="primary">rpmC</name>
</gene>
<sequence>MKTKDIKAMKNTELIKSLSEIKEKLGKVRFSTAGSKSKNVKEQANFRKDIARILTILNNKSAAL</sequence>
<dbReference type="InterPro" id="IPR001854">
    <property type="entry name" value="Ribosomal_uL29"/>
</dbReference>
<dbReference type="NCBIfam" id="TIGR00012">
    <property type="entry name" value="L29"/>
    <property type="match status" value="1"/>
</dbReference>
<organism evidence="6">
    <name type="scientific">uncultured Parcubacteria bacterium Rifle_16ft_4_minimus_2958</name>
    <dbReference type="NCBI Taxonomy" id="1665137"/>
    <lineage>
        <taxon>Bacteria</taxon>
        <taxon>Candidatus Parcubacteria</taxon>
        <taxon>environmental samples</taxon>
    </lineage>
</organism>
<dbReference type="HAMAP" id="MF_00374">
    <property type="entry name" value="Ribosomal_uL29"/>
    <property type="match status" value="1"/>
</dbReference>
<dbReference type="GO" id="GO:1990904">
    <property type="term" value="C:ribonucleoprotein complex"/>
    <property type="evidence" value="ECO:0007669"/>
    <property type="project" value="UniProtKB-KW"/>
</dbReference>
<dbReference type="AlphaFoldDB" id="A0A0H4TMN1"/>
<evidence type="ECO:0000256" key="1">
    <source>
        <dbReference type="ARBA" id="ARBA00009254"/>
    </source>
</evidence>
<dbReference type="GO" id="GO:0003735">
    <property type="term" value="F:structural constituent of ribosome"/>
    <property type="evidence" value="ECO:0007669"/>
    <property type="project" value="InterPro"/>
</dbReference>
<proteinExistence type="inferred from homology"/>
<protein>
    <recommendedName>
        <fullName evidence="4 5">Large ribosomal subunit protein uL29</fullName>
    </recommendedName>
</protein>